<dbReference type="AlphaFoldDB" id="A0A1F4W0I8"/>
<comment type="caution">
    <text evidence="2">The sequence shown here is derived from an EMBL/GenBank/DDBJ whole genome shotgun (WGS) entry which is preliminary data.</text>
</comment>
<organism evidence="2 3">
    <name type="scientific">candidate division WWE3 bacterium RIFOXYA2_FULL_46_9</name>
    <dbReference type="NCBI Taxonomy" id="1802636"/>
    <lineage>
        <taxon>Bacteria</taxon>
        <taxon>Katanobacteria</taxon>
    </lineage>
</organism>
<evidence type="ECO:0000313" key="3">
    <source>
        <dbReference type="Proteomes" id="UP000176614"/>
    </source>
</evidence>
<dbReference type="EMBL" id="MEVT01000011">
    <property type="protein sequence ID" value="OGC62957.1"/>
    <property type="molecule type" value="Genomic_DNA"/>
</dbReference>
<reference evidence="2 3" key="1">
    <citation type="journal article" date="2016" name="Nat. Commun.">
        <title>Thousands of microbial genomes shed light on interconnected biogeochemical processes in an aquifer system.</title>
        <authorList>
            <person name="Anantharaman K."/>
            <person name="Brown C.T."/>
            <person name="Hug L.A."/>
            <person name="Sharon I."/>
            <person name="Castelle C.J."/>
            <person name="Probst A.J."/>
            <person name="Thomas B.C."/>
            <person name="Singh A."/>
            <person name="Wilkins M.J."/>
            <person name="Karaoz U."/>
            <person name="Brodie E.L."/>
            <person name="Williams K.H."/>
            <person name="Hubbard S.S."/>
            <person name="Banfield J.F."/>
        </authorList>
    </citation>
    <scope>NUCLEOTIDE SEQUENCE [LARGE SCALE GENOMIC DNA]</scope>
</reference>
<dbReference type="InterPro" id="IPR036503">
    <property type="entry name" value="Ald_Fedxn_OxRdtase_N_sf"/>
</dbReference>
<dbReference type="InterPro" id="IPR051919">
    <property type="entry name" value="W-dependent_AOR"/>
</dbReference>
<dbReference type="PANTHER" id="PTHR30038">
    <property type="entry name" value="ALDEHYDE FERREDOXIN OXIDOREDUCTASE"/>
    <property type="match status" value="1"/>
</dbReference>
<dbReference type="SMART" id="SM00790">
    <property type="entry name" value="AFOR_N"/>
    <property type="match status" value="1"/>
</dbReference>
<gene>
    <name evidence="2" type="ORF">A2264_03700</name>
</gene>
<dbReference type="Pfam" id="PF02730">
    <property type="entry name" value="AFOR_N"/>
    <property type="match status" value="1"/>
</dbReference>
<name>A0A1F4W0I8_UNCKA</name>
<evidence type="ECO:0000313" key="2">
    <source>
        <dbReference type="EMBL" id="OGC62957.1"/>
    </source>
</evidence>
<evidence type="ECO:0000259" key="1">
    <source>
        <dbReference type="SMART" id="SM00790"/>
    </source>
</evidence>
<dbReference type="Proteomes" id="UP000176614">
    <property type="component" value="Unassembled WGS sequence"/>
</dbReference>
<protein>
    <recommendedName>
        <fullName evidence="1">Aldehyde ferredoxin oxidoreductase N-terminal domain-containing protein</fullName>
    </recommendedName>
</protein>
<proteinExistence type="predicted"/>
<sequence length="279" mass="31189">MNLSSKKVLVINLETEETEVKTYKELHKFVGGIGLGLKLYELYYKQDPLIFSIGPLNGFYPFASKTSVLLNNEGVIEDLYIGGNLSTRIRFCGLDSIVIIGTAKNNLVVDILNTNVKFEKGVPIENLGLPGKRSVLRVFENKALLEDYFQTPHDFLYKTLKNKRVDGVVVTGSEVFSVDKFSDYTVLYNKILSQRDEISIKADTYPSCSNCPRGCQRSIKGEIGGNVLTHCLVTCQFADSIFNNIGIVFSCLNTLGYDYNHEDLENAPSLVEELLKKLS</sequence>
<dbReference type="PANTHER" id="PTHR30038:SF0">
    <property type="entry name" value="TUNGSTEN-CONTAINING ALDEHYDE FERREDOXIN OXIDOREDUCTASE"/>
    <property type="match status" value="1"/>
</dbReference>
<dbReference type="GO" id="GO:0016625">
    <property type="term" value="F:oxidoreductase activity, acting on the aldehyde or oxo group of donors, iron-sulfur protein as acceptor"/>
    <property type="evidence" value="ECO:0007669"/>
    <property type="project" value="InterPro"/>
</dbReference>
<dbReference type="GO" id="GO:0051536">
    <property type="term" value="F:iron-sulfur cluster binding"/>
    <property type="evidence" value="ECO:0007669"/>
    <property type="project" value="InterPro"/>
</dbReference>
<accession>A0A1F4W0I8</accession>
<dbReference type="SUPFAM" id="SSF56228">
    <property type="entry name" value="Aldehyde ferredoxin oxidoreductase, N-terminal domain"/>
    <property type="match status" value="1"/>
</dbReference>
<dbReference type="Gene3D" id="3.60.9.10">
    <property type="entry name" value="Aldehyde ferredoxin oxidoreductase, N-terminal domain"/>
    <property type="match status" value="1"/>
</dbReference>
<dbReference type="InterPro" id="IPR013983">
    <property type="entry name" value="Ald_Fedxn_OxRdtase_N"/>
</dbReference>
<feature type="domain" description="Aldehyde ferredoxin oxidoreductase N-terminal" evidence="1">
    <location>
        <begin position="7"/>
        <end position="174"/>
    </location>
</feature>